<dbReference type="EMBL" id="CP031337">
    <property type="protein sequence ID" value="AXK40370.1"/>
    <property type="molecule type" value="Genomic_DNA"/>
</dbReference>
<dbReference type="PANTHER" id="PTHR43709:SF2">
    <property type="entry name" value="DUF453 DOMAIN PROTEIN (AFU_ORTHOLOGUE AFUA_6G00360)"/>
    <property type="match status" value="1"/>
</dbReference>
<keyword evidence="2" id="KW-0413">Isomerase</keyword>
<sequence>MTDYYRLKASLMRGGTSKGLFFSADALPDDPALVQQLLMRAIGSPDRYGKQIDGLGTGISSTSKVAIIGPSNRPDCDVDYLFGHVAIADALIDWSGSCGNLTAAVPLFALMEKLVDKPDGNTEIRIWQANIGKKIVAELAVKDGEPVLAGDFQVDGVAFPAAPIKLRFLDPAGGVTGKLFPSGSQKDTLKLPDGRKIAATLIDAGNPTVFIRAADLDLTGSETAEDLDLARLDELEALRAQAAVKMGLAKTVAEATFERPAIPKISFISPARVEGTEINARIVSMGKLHHAYTGTGAIALAAAAAMKDTVVSDMLGQPWRERPLPFSHASGTQTLEAVVKRHGRGWKIAEVVMTRTARPLMAGEVYIPAPG</sequence>
<protein>
    <recommendedName>
        <fullName evidence="5">2-methylaconitate cis-trans isomerase PrpF</fullName>
    </recommendedName>
</protein>
<dbReference type="Gene3D" id="3.10.310.10">
    <property type="entry name" value="Diaminopimelate Epimerase, Chain A, domain 1"/>
    <property type="match status" value="2"/>
</dbReference>
<dbReference type="RefSeq" id="WP_115434297.1">
    <property type="nucleotide sequence ID" value="NZ_CP031337.1"/>
</dbReference>
<dbReference type="KEGG" id="ccah:DWG20_13550"/>
<dbReference type="GO" id="GO:0016853">
    <property type="term" value="F:isomerase activity"/>
    <property type="evidence" value="ECO:0007669"/>
    <property type="project" value="UniProtKB-KW"/>
</dbReference>
<dbReference type="OrthoDB" id="9779763at2"/>
<reference evidence="3 4" key="1">
    <citation type="submission" date="2018-07" db="EMBL/GenBank/DDBJ databases">
        <title>Crenobacter cavernae sp. nov., isolated from a karst cave.</title>
        <authorList>
            <person name="Zhu H."/>
        </authorList>
    </citation>
    <scope>NUCLEOTIDE SEQUENCE [LARGE SCALE GENOMIC DNA]</scope>
    <source>
        <strain evidence="3 4">K1W11S-77</strain>
    </source>
</reference>
<dbReference type="Proteomes" id="UP000254537">
    <property type="component" value="Chromosome"/>
</dbReference>
<evidence type="ECO:0000256" key="2">
    <source>
        <dbReference type="ARBA" id="ARBA00023235"/>
    </source>
</evidence>
<evidence type="ECO:0008006" key="5">
    <source>
        <dbReference type="Google" id="ProtNLM"/>
    </source>
</evidence>
<dbReference type="AlphaFoldDB" id="A0A345Y8W8"/>
<gene>
    <name evidence="3" type="ORF">DWG20_13550</name>
</gene>
<organism evidence="3 4">
    <name type="scientific">Crenobacter cavernae</name>
    <dbReference type="NCBI Taxonomy" id="2290923"/>
    <lineage>
        <taxon>Bacteria</taxon>
        <taxon>Pseudomonadati</taxon>
        <taxon>Pseudomonadota</taxon>
        <taxon>Betaproteobacteria</taxon>
        <taxon>Neisseriales</taxon>
        <taxon>Neisseriaceae</taxon>
        <taxon>Crenobacter</taxon>
    </lineage>
</organism>
<proteinExistence type="inferred from homology"/>
<dbReference type="InterPro" id="IPR007400">
    <property type="entry name" value="PrpF-like"/>
</dbReference>
<evidence type="ECO:0000256" key="1">
    <source>
        <dbReference type="ARBA" id="ARBA00007673"/>
    </source>
</evidence>
<dbReference type="Pfam" id="PF04303">
    <property type="entry name" value="PrpF"/>
    <property type="match status" value="1"/>
</dbReference>
<evidence type="ECO:0000313" key="4">
    <source>
        <dbReference type="Proteomes" id="UP000254537"/>
    </source>
</evidence>
<comment type="similarity">
    <text evidence="1">Belongs to the PrpF family.</text>
</comment>
<name>A0A345Y8W8_9NEIS</name>
<dbReference type="PANTHER" id="PTHR43709">
    <property type="entry name" value="ACONITATE ISOMERASE-RELATED"/>
    <property type="match status" value="1"/>
</dbReference>
<evidence type="ECO:0000313" key="3">
    <source>
        <dbReference type="EMBL" id="AXK40370.1"/>
    </source>
</evidence>
<dbReference type="SUPFAM" id="SSF54506">
    <property type="entry name" value="Diaminopimelate epimerase-like"/>
    <property type="match status" value="2"/>
</dbReference>
<accession>A0A345Y8W8</accession>